<protein>
    <recommendedName>
        <fullName evidence="1">DUF6604 domain-containing protein</fullName>
    </recommendedName>
</protein>
<dbReference type="STRING" id="1432307.W9CJR2"/>
<dbReference type="PANTHER" id="PTHR38795:SF1">
    <property type="entry name" value="DUF6604 DOMAIN-CONTAINING PROTEIN"/>
    <property type="match status" value="1"/>
</dbReference>
<dbReference type="PANTHER" id="PTHR38795">
    <property type="entry name" value="DUF6604 DOMAIN-CONTAINING PROTEIN"/>
    <property type="match status" value="1"/>
</dbReference>
<dbReference type="OrthoDB" id="5238236at2759"/>
<organism evidence="2 3">
    <name type="scientific">Sclerotinia borealis (strain F-4128)</name>
    <dbReference type="NCBI Taxonomy" id="1432307"/>
    <lineage>
        <taxon>Eukaryota</taxon>
        <taxon>Fungi</taxon>
        <taxon>Dikarya</taxon>
        <taxon>Ascomycota</taxon>
        <taxon>Pezizomycotina</taxon>
        <taxon>Leotiomycetes</taxon>
        <taxon>Helotiales</taxon>
        <taxon>Sclerotiniaceae</taxon>
        <taxon>Sclerotinia</taxon>
    </lineage>
</organism>
<feature type="domain" description="DUF6604" evidence="1">
    <location>
        <begin position="11"/>
        <end position="266"/>
    </location>
</feature>
<evidence type="ECO:0000313" key="3">
    <source>
        <dbReference type="Proteomes" id="UP000019487"/>
    </source>
</evidence>
<keyword evidence="3" id="KW-1185">Reference proteome</keyword>
<proteinExistence type="predicted"/>
<dbReference type="HOGENOM" id="CLU_008976_0_0_1"/>
<dbReference type="InterPro" id="IPR046539">
    <property type="entry name" value="DUF6604"/>
</dbReference>
<reference evidence="2 3" key="1">
    <citation type="journal article" date="2014" name="Genome Announc.">
        <title>Draft genome sequence of Sclerotinia borealis, a psychrophilic plant pathogenic fungus.</title>
        <authorList>
            <person name="Mardanov A.V."/>
            <person name="Beletsky A.V."/>
            <person name="Kadnikov V.V."/>
            <person name="Ignatov A.N."/>
            <person name="Ravin N.V."/>
        </authorList>
    </citation>
    <scope>NUCLEOTIDE SEQUENCE [LARGE SCALE GENOMIC DNA]</scope>
    <source>
        <strain evidence="3">F-4157</strain>
    </source>
</reference>
<evidence type="ECO:0000313" key="2">
    <source>
        <dbReference type="EMBL" id="ESZ94889.1"/>
    </source>
</evidence>
<name>W9CJR2_SCLBF</name>
<dbReference type="AlphaFoldDB" id="W9CJR2"/>
<gene>
    <name evidence="2" type="ORF">SBOR_4765</name>
</gene>
<sequence length="784" mass="88113">MLPGYLYSTYKRYKEDTSTFIRWLSQTGESCGYSSIKTPTPIVEAAPKSARLKGKARKAAKQASSGDSLSRPATAVKQSSRIVDIPISIIRAGLRAISARRKCTSFFTDLTAEDDIQRARTNESHEFFTDLMNKVLMVLQPSFAVATEATSTRVQNAKCPEEDIANRFAQLEVEDLEDTDDHVPVSTATNSTEAEAVYELNISESTAHKEEKLFAIVSLFKDLQELRNFIEGIWKDYNEKRIDLITAAATTNVAFQLGIRAQDEITANFPGLDDYDYVIKTVLTALRGDATGNEVEVSETVGDFVFTPAHTILDNFCDILKPNEVPVMKRGYLGVYLPLIDRSKKSSLERFREDQILLLELLPEFSFTAKYKLKHFAIDELTRGIGEMTLSKKIPVWLTFATTVLLDIYHTMREDVALAYLDSQLIVKTKKAILDKHIAFSRNFTHPATWPAKNQKVLQGLATDIEQMIMTDIILPCKREQFKKNSFPPPTSEEDFYLYRHHPILCGILAFRATLLCQSFGVAYCNAVGTVVFPAQFYNALKQKPNPLNAWPLMDQAIAVHTPERVFVGGAPQKMQACFRQACLMLGCSPTQFAANRRPGRGSVASKNGPRGLKETSPIGDLFRKGFEKGSITLTLHIENILNDQARDEELSRNPKAKSLKYEWRRTKRLTSLQFLEALTGAISLELSDLNFNYFELHQQSVMLLRKVNVELKADLQNVFGPNYLENESQLPFVGLYVVMAACNTEKTAENIGLRGTSSLLLEKAGEIVEKFLSNLKNEAYQNE</sequence>
<evidence type="ECO:0000259" key="1">
    <source>
        <dbReference type="Pfam" id="PF20253"/>
    </source>
</evidence>
<dbReference type="Pfam" id="PF20253">
    <property type="entry name" value="DUF6604"/>
    <property type="match status" value="1"/>
</dbReference>
<dbReference type="EMBL" id="AYSA01000222">
    <property type="protein sequence ID" value="ESZ94889.1"/>
    <property type="molecule type" value="Genomic_DNA"/>
</dbReference>
<comment type="caution">
    <text evidence="2">The sequence shown here is derived from an EMBL/GenBank/DDBJ whole genome shotgun (WGS) entry which is preliminary data.</text>
</comment>
<accession>W9CJR2</accession>
<dbReference type="Proteomes" id="UP000019487">
    <property type="component" value="Unassembled WGS sequence"/>
</dbReference>